<dbReference type="InterPro" id="IPR036388">
    <property type="entry name" value="WH-like_DNA-bd_sf"/>
</dbReference>
<evidence type="ECO:0000313" key="6">
    <source>
        <dbReference type="Proteomes" id="UP001387100"/>
    </source>
</evidence>
<evidence type="ECO:0000313" key="5">
    <source>
        <dbReference type="EMBL" id="MEJ5946961.1"/>
    </source>
</evidence>
<dbReference type="CDD" id="cd00090">
    <property type="entry name" value="HTH_ARSR"/>
    <property type="match status" value="1"/>
</dbReference>
<dbReference type="PROSITE" id="PS50987">
    <property type="entry name" value="HTH_ARSR_2"/>
    <property type="match status" value="1"/>
</dbReference>
<dbReference type="SMART" id="SM00418">
    <property type="entry name" value="HTH_ARSR"/>
    <property type="match status" value="1"/>
</dbReference>
<dbReference type="InterPro" id="IPR051011">
    <property type="entry name" value="Metal_resp_trans_reg"/>
</dbReference>
<sequence length="332" mass="35553">MGVWRVTADVLATSRFALSPLSETFGALGLLATGDAPPWQRAWAEAHRPAFRARVAADPFSTDLLDQVLGHKWVPDYFLAPPVTREARVTDELATVRATPRDVALADLAVAMAGAPLPVGVQVPDPAGATADLLAWVWEHTVAPDWPRRRRQLQADITARSAAMTSRGWAAALADLGPKIRWLGEGQLQINAGDRPPRDLTGARLFLVPITAPRGWVMWDQPHAYALVYPAGGALAPTSPTTAPTALRDLLGATRADLLTRLDTPASTSQLAAATGLALGTVAHHLRVLNAADLIHRRRAGRDVLYQHTDLGRRLSRTAEEASDPGPSGRAV</sequence>
<evidence type="ECO:0000256" key="1">
    <source>
        <dbReference type="ARBA" id="ARBA00023015"/>
    </source>
</evidence>
<dbReference type="PANTHER" id="PTHR43132:SF6">
    <property type="entry name" value="HTH-TYPE TRANSCRIPTIONAL REPRESSOR CZRA"/>
    <property type="match status" value="1"/>
</dbReference>
<reference evidence="5 6" key="1">
    <citation type="journal article" date="2017" name="Int. J. Syst. Evol. Microbiol.">
        <title>Pseudokineococcus basanitobsidens sp. nov., isolated from volcanic rock.</title>
        <authorList>
            <person name="Lee D.W."/>
            <person name="Park M.Y."/>
            <person name="Kim J.J."/>
            <person name="Kim B.S."/>
        </authorList>
    </citation>
    <scope>NUCLEOTIDE SEQUENCE [LARGE SCALE GENOMIC DNA]</scope>
    <source>
        <strain evidence="5 6">DSM 103726</strain>
    </source>
</reference>
<keyword evidence="6" id="KW-1185">Reference proteome</keyword>
<keyword evidence="1" id="KW-0805">Transcription regulation</keyword>
<comment type="caution">
    <text evidence="5">The sequence shown here is derived from an EMBL/GenBank/DDBJ whole genome shotgun (WGS) entry which is preliminary data.</text>
</comment>
<proteinExistence type="predicted"/>
<dbReference type="RefSeq" id="WP_339576334.1">
    <property type="nucleotide sequence ID" value="NZ_JBBIAA010000044.1"/>
</dbReference>
<dbReference type="InterPro" id="IPR011991">
    <property type="entry name" value="ArsR-like_HTH"/>
</dbReference>
<evidence type="ECO:0000256" key="3">
    <source>
        <dbReference type="ARBA" id="ARBA00023163"/>
    </source>
</evidence>
<protein>
    <submittedName>
        <fullName evidence="5">Winged helix-turn-helix domain-containing protein</fullName>
    </submittedName>
</protein>
<dbReference type="Pfam" id="PF12840">
    <property type="entry name" value="HTH_20"/>
    <property type="match status" value="1"/>
</dbReference>
<dbReference type="SUPFAM" id="SSF46785">
    <property type="entry name" value="Winged helix' DNA-binding domain"/>
    <property type="match status" value="1"/>
</dbReference>
<dbReference type="InterPro" id="IPR001845">
    <property type="entry name" value="HTH_ArsR_DNA-bd_dom"/>
</dbReference>
<dbReference type="InterPro" id="IPR036390">
    <property type="entry name" value="WH_DNA-bd_sf"/>
</dbReference>
<name>A0ABU8RPD5_9ACTN</name>
<keyword evidence="2" id="KW-0238">DNA-binding</keyword>
<dbReference type="Gene3D" id="1.10.10.10">
    <property type="entry name" value="Winged helix-like DNA-binding domain superfamily/Winged helix DNA-binding domain"/>
    <property type="match status" value="1"/>
</dbReference>
<gene>
    <name evidence="5" type="ORF">WDZ17_16830</name>
</gene>
<dbReference type="PANTHER" id="PTHR43132">
    <property type="entry name" value="ARSENICAL RESISTANCE OPERON REPRESSOR ARSR-RELATED"/>
    <property type="match status" value="1"/>
</dbReference>
<organism evidence="5 6">
    <name type="scientific">Pseudokineococcus basanitobsidens</name>
    <dbReference type="NCBI Taxonomy" id="1926649"/>
    <lineage>
        <taxon>Bacteria</taxon>
        <taxon>Bacillati</taxon>
        <taxon>Actinomycetota</taxon>
        <taxon>Actinomycetes</taxon>
        <taxon>Kineosporiales</taxon>
        <taxon>Kineosporiaceae</taxon>
        <taxon>Pseudokineococcus</taxon>
    </lineage>
</organism>
<dbReference type="EMBL" id="JBBIAA010000044">
    <property type="protein sequence ID" value="MEJ5946961.1"/>
    <property type="molecule type" value="Genomic_DNA"/>
</dbReference>
<feature type="domain" description="HTH arsR-type" evidence="4">
    <location>
        <begin position="235"/>
        <end position="330"/>
    </location>
</feature>
<keyword evidence="3" id="KW-0804">Transcription</keyword>
<evidence type="ECO:0000256" key="2">
    <source>
        <dbReference type="ARBA" id="ARBA00023125"/>
    </source>
</evidence>
<dbReference type="Proteomes" id="UP001387100">
    <property type="component" value="Unassembled WGS sequence"/>
</dbReference>
<accession>A0ABU8RPD5</accession>
<evidence type="ECO:0000259" key="4">
    <source>
        <dbReference type="PROSITE" id="PS50987"/>
    </source>
</evidence>